<gene>
    <name evidence="6" type="ORF">FHX34_106202</name>
</gene>
<sequence>MTAGVRPATERETAALIATAARASVFVVGTLNMDLIVQAPSEPADDGAVVAESIVTAPGGHAGNCAAALAALGLRVGVSAAIGVDADGDQLLADLSSRGIAINAVHRYVGAPTGRVIIPVFPDKHYMLMHRGANSLLSPAQARDALNAPVDAVVMFDPGPEVVREVVDTLAQRRPRPLLCWCPGGLYAGDPLAREIAPYCDILMLNRDERYRLETEAGWVAQSPDQQVVTTLGAHGASVRQGGREWSAPAFPTALVDPTGAGDSFTAGYLLATLAGLDPAARVRVGNAAGALAVGAVGARASVATLPELLDRFTGAAHETTERMNLR</sequence>
<dbReference type="PROSITE" id="PS00584">
    <property type="entry name" value="PFKB_KINASES_2"/>
    <property type="match status" value="1"/>
</dbReference>
<dbReference type="Pfam" id="PF00294">
    <property type="entry name" value="PfkB"/>
    <property type="match status" value="1"/>
</dbReference>
<evidence type="ECO:0000256" key="4">
    <source>
        <dbReference type="RuleBase" id="RU003704"/>
    </source>
</evidence>
<reference evidence="6 7" key="1">
    <citation type="submission" date="2019-06" db="EMBL/GenBank/DDBJ databases">
        <title>Sequencing the genomes of 1000 actinobacteria strains.</title>
        <authorList>
            <person name="Klenk H.-P."/>
        </authorList>
    </citation>
    <scope>NUCLEOTIDE SEQUENCE [LARGE SCALE GENOMIC DNA]</scope>
    <source>
        <strain evidence="6 7">DSM 43866</strain>
    </source>
</reference>
<dbReference type="AlphaFoldDB" id="A0A561VIN6"/>
<dbReference type="RefSeq" id="WP_164465955.1">
    <property type="nucleotide sequence ID" value="NZ_BOMX01000134.1"/>
</dbReference>
<keyword evidence="3 4" id="KW-0418">Kinase</keyword>
<comment type="similarity">
    <text evidence="1 4">Belongs to the carbohydrate kinase PfkB family.</text>
</comment>
<dbReference type="InterPro" id="IPR002139">
    <property type="entry name" value="Ribo/fructo_kinase"/>
</dbReference>
<keyword evidence="7" id="KW-1185">Reference proteome</keyword>
<evidence type="ECO:0000259" key="5">
    <source>
        <dbReference type="Pfam" id="PF00294"/>
    </source>
</evidence>
<evidence type="ECO:0000313" key="7">
    <source>
        <dbReference type="Proteomes" id="UP000320239"/>
    </source>
</evidence>
<dbReference type="GO" id="GO:0016301">
    <property type="term" value="F:kinase activity"/>
    <property type="evidence" value="ECO:0007669"/>
    <property type="project" value="UniProtKB-KW"/>
</dbReference>
<dbReference type="PANTHER" id="PTHR10584">
    <property type="entry name" value="SUGAR KINASE"/>
    <property type="match status" value="1"/>
</dbReference>
<comment type="caution">
    <text evidence="6">The sequence shown here is derived from an EMBL/GenBank/DDBJ whole genome shotgun (WGS) entry which is preliminary data.</text>
</comment>
<dbReference type="InterPro" id="IPR029056">
    <property type="entry name" value="Ribokinase-like"/>
</dbReference>
<protein>
    <submittedName>
        <fullName evidence="6">Ribokinase</fullName>
    </submittedName>
</protein>
<name>A0A561VIN6_ACTTI</name>
<feature type="domain" description="Carbohydrate kinase PfkB" evidence="5">
    <location>
        <begin position="23"/>
        <end position="303"/>
    </location>
</feature>
<dbReference type="Gene3D" id="3.40.1190.20">
    <property type="match status" value="1"/>
</dbReference>
<dbReference type="Proteomes" id="UP000320239">
    <property type="component" value="Unassembled WGS sequence"/>
</dbReference>
<accession>A0A561VIN6</accession>
<dbReference type="SUPFAM" id="SSF53613">
    <property type="entry name" value="Ribokinase-like"/>
    <property type="match status" value="1"/>
</dbReference>
<dbReference type="EMBL" id="VIWY01000006">
    <property type="protein sequence ID" value="TWG11472.1"/>
    <property type="molecule type" value="Genomic_DNA"/>
</dbReference>
<organism evidence="6 7">
    <name type="scientific">Actinoplanes teichomyceticus</name>
    <dbReference type="NCBI Taxonomy" id="1867"/>
    <lineage>
        <taxon>Bacteria</taxon>
        <taxon>Bacillati</taxon>
        <taxon>Actinomycetota</taxon>
        <taxon>Actinomycetes</taxon>
        <taxon>Micromonosporales</taxon>
        <taxon>Micromonosporaceae</taxon>
        <taxon>Actinoplanes</taxon>
    </lineage>
</organism>
<dbReference type="InterPro" id="IPR011611">
    <property type="entry name" value="PfkB_dom"/>
</dbReference>
<evidence type="ECO:0000256" key="3">
    <source>
        <dbReference type="ARBA" id="ARBA00022777"/>
    </source>
</evidence>
<keyword evidence="2 4" id="KW-0808">Transferase</keyword>
<proteinExistence type="inferred from homology"/>
<dbReference type="PRINTS" id="PR00990">
    <property type="entry name" value="RIBOKINASE"/>
</dbReference>
<evidence type="ECO:0000256" key="1">
    <source>
        <dbReference type="ARBA" id="ARBA00010688"/>
    </source>
</evidence>
<dbReference type="InterPro" id="IPR002173">
    <property type="entry name" value="Carboh/pur_kinase_PfkB_CS"/>
</dbReference>
<dbReference type="GO" id="GO:0005829">
    <property type="term" value="C:cytosol"/>
    <property type="evidence" value="ECO:0007669"/>
    <property type="project" value="TreeGrafter"/>
</dbReference>
<dbReference type="PANTHER" id="PTHR10584:SF166">
    <property type="entry name" value="RIBOKINASE"/>
    <property type="match status" value="1"/>
</dbReference>
<dbReference type="PROSITE" id="PS00583">
    <property type="entry name" value="PFKB_KINASES_1"/>
    <property type="match status" value="1"/>
</dbReference>
<evidence type="ECO:0000313" key="6">
    <source>
        <dbReference type="EMBL" id="TWG11472.1"/>
    </source>
</evidence>
<evidence type="ECO:0000256" key="2">
    <source>
        <dbReference type="ARBA" id="ARBA00022679"/>
    </source>
</evidence>
<dbReference type="GO" id="GO:0006796">
    <property type="term" value="P:phosphate-containing compound metabolic process"/>
    <property type="evidence" value="ECO:0007669"/>
    <property type="project" value="UniProtKB-ARBA"/>
</dbReference>